<gene>
    <name evidence="2" type="ORF">HPLM_LOCUS11084</name>
</gene>
<keyword evidence="1" id="KW-0472">Membrane</keyword>
<accession>A0A3P7V3I8</accession>
<sequence length="93" mass="10526">MMTNHYHCQMIQLTNAGKKTMIRGGASFRQEGVNRWTVHYLPFVHVPVSVVLLLYAVPYLLAALNDHDAVLFPHVAAALFLSYAPLLFCFDHL</sequence>
<dbReference type="EMBL" id="UZAF01017466">
    <property type="protein sequence ID" value="VDO41936.1"/>
    <property type="molecule type" value="Genomic_DNA"/>
</dbReference>
<reference evidence="2 3" key="1">
    <citation type="submission" date="2018-11" db="EMBL/GenBank/DDBJ databases">
        <authorList>
            <consortium name="Pathogen Informatics"/>
        </authorList>
    </citation>
    <scope>NUCLEOTIDE SEQUENCE [LARGE SCALE GENOMIC DNA]</scope>
    <source>
        <strain evidence="2 3">MHpl1</strain>
    </source>
</reference>
<protein>
    <submittedName>
        <fullName evidence="2">Uncharacterized protein</fullName>
    </submittedName>
</protein>
<organism evidence="2 3">
    <name type="scientific">Haemonchus placei</name>
    <name type="common">Barber's pole worm</name>
    <dbReference type="NCBI Taxonomy" id="6290"/>
    <lineage>
        <taxon>Eukaryota</taxon>
        <taxon>Metazoa</taxon>
        <taxon>Ecdysozoa</taxon>
        <taxon>Nematoda</taxon>
        <taxon>Chromadorea</taxon>
        <taxon>Rhabditida</taxon>
        <taxon>Rhabditina</taxon>
        <taxon>Rhabditomorpha</taxon>
        <taxon>Strongyloidea</taxon>
        <taxon>Trichostrongylidae</taxon>
        <taxon>Haemonchus</taxon>
    </lineage>
</organism>
<dbReference type="Proteomes" id="UP000268014">
    <property type="component" value="Unassembled WGS sequence"/>
</dbReference>
<keyword evidence="3" id="KW-1185">Reference proteome</keyword>
<feature type="transmembrane region" description="Helical" evidence="1">
    <location>
        <begin position="69"/>
        <end position="90"/>
    </location>
</feature>
<keyword evidence="1" id="KW-0812">Transmembrane</keyword>
<evidence type="ECO:0000313" key="2">
    <source>
        <dbReference type="EMBL" id="VDO41936.1"/>
    </source>
</evidence>
<keyword evidence="1" id="KW-1133">Transmembrane helix</keyword>
<dbReference type="AlphaFoldDB" id="A0A3P7V3I8"/>
<feature type="transmembrane region" description="Helical" evidence="1">
    <location>
        <begin position="38"/>
        <end position="57"/>
    </location>
</feature>
<name>A0A3P7V3I8_HAEPC</name>
<evidence type="ECO:0000313" key="3">
    <source>
        <dbReference type="Proteomes" id="UP000268014"/>
    </source>
</evidence>
<evidence type="ECO:0000256" key="1">
    <source>
        <dbReference type="SAM" id="Phobius"/>
    </source>
</evidence>
<proteinExistence type="predicted"/>